<dbReference type="Gene3D" id="3.40.50.970">
    <property type="match status" value="1"/>
</dbReference>
<dbReference type="EMBL" id="JACSQP010000005">
    <property type="protein sequence ID" value="MBD7957903.1"/>
    <property type="molecule type" value="Genomic_DNA"/>
</dbReference>
<keyword evidence="1" id="KW-0210">Decarboxylase</keyword>
<dbReference type="RefSeq" id="WP_191719098.1">
    <property type="nucleotide sequence ID" value="NZ_JACSQP010000005.1"/>
</dbReference>
<comment type="caution">
    <text evidence="4">The sequence shown here is derived from an EMBL/GenBank/DDBJ whole genome shotgun (WGS) entry which is preliminary data.</text>
</comment>
<dbReference type="PANTHER" id="PTHR42818">
    <property type="entry name" value="SULFOPYRUVATE DECARBOXYLASE SUBUNIT ALPHA"/>
    <property type="match status" value="1"/>
</dbReference>
<dbReference type="PANTHER" id="PTHR42818:SF1">
    <property type="entry name" value="SULFOPYRUVATE DECARBOXYLASE"/>
    <property type="match status" value="1"/>
</dbReference>
<evidence type="ECO:0000313" key="5">
    <source>
        <dbReference type="Proteomes" id="UP000648352"/>
    </source>
</evidence>
<protein>
    <submittedName>
        <fullName evidence="4">Sulfopyruvate decarboxylase subunit beta</fullName>
    </submittedName>
</protein>
<dbReference type="SUPFAM" id="SSF52518">
    <property type="entry name" value="Thiamin diphosphate-binding fold (THDP-binding)"/>
    <property type="match status" value="1"/>
</dbReference>
<sequence length="190" mass="19803">MLDPRTLLPALRNLNPEALFVTHLGNTSTTMFNQADAPNNFYMLGSMGGVIPFALGLSLANSQTVIAIEGDGGILMALGTLSTAASHSPKNLKLIILDNGSYATTGGQRSATASVTDIVKVSKGCGISVSRRFDTSSPHTISNWLSEPGLRLAVISTAIQDDAPAAIPLTPAQIVTRFQKDLSKSSGGHP</sequence>
<accession>A0ABR8S353</accession>
<evidence type="ECO:0000259" key="3">
    <source>
        <dbReference type="Pfam" id="PF02775"/>
    </source>
</evidence>
<evidence type="ECO:0000256" key="1">
    <source>
        <dbReference type="ARBA" id="ARBA00022793"/>
    </source>
</evidence>
<evidence type="ECO:0000256" key="2">
    <source>
        <dbReference type="ARBA" id="ARBA00023239"/>
    </source>
</evidence>
<proteinExistence type="predicted"/>
<keyword evidence="5" id="KW-1185">Reference proteome</keyword>
<feature type="domain" description="Thiamine pyrophosphate enzyme TPP-binding" evidence="3">
    <location>
        <begin position="32"/>
        <end position="130"/>
    </location>
</feature>
<organism evidence="4 5">
    <name type="scientific">Microbacterium pullorum</name>
    <dbReference type="NCBI Taxonomy" id="2762236"/>
    <lineage>
        <taxon>Bacteria</taxon>
        <taxon>Bacillati</taxon>
        <taxon>Actinomycetota</taxon>
        <taxon>Actinomycetes</taxon>
        <taxon>Micrococcales</taxon>
        <taxon>Microbacteriaceae</taxon>
        <taxon>Microbacterium</taxon>
    </lineage>
</organism>
<dbReference type="InterPro" id="IPR011766">
    <property type="entry name" value="TPP_enzyme_TPP-bd"/>
</dbReference>
<gene>
    <name evidence="4" type="ORF">H9651_09665</name>
</gene>
<dbReference type="InterPro" id="IPR051818">
    <property type="entry name" value="TPP_dependent_decarboxylase"/>
</dbReference>
<dbReference type="Proteomes" id="UP000648352">
    <property type="component" value="Unassembled WGS sequence"/>
</dbReference>
<name>A0ABR8S353_9MICO</name>
<reference evidence="4 5" key="1">
    <citation type="submission" date="2020-08" db="EMBL/GenBank/DDBJ databases">
        <title>A Genomic Blueprint of the Chicken Gut Microbiome.</title>
        <authorList>
            <person name="Gilroy R."/>
            <person name="Ravi A."/>
            <person name="Getino M."/>
            <person name="Pursley I."/>
            <person name="Horton D.L."/>
            <person name="Alikhan N.-F."/>
            <person name="Baker D."/>
            <person name="Gharbi K."/>
            <person name="Hall N."/>
            <person name="Watson M."/>
            <person name="Adriaenssens E.M."/>
            <person name="Foster-Nyarko E."/>
            <person name="Jarju S."/>
            <person name="Secka A."/>
            <person name="Antonio M."/>
            <person name="Oren A."/>
            <person name="Chaudhuri R."/>
            <person name="La Ragione R.M."/>
            <person name="Hildebrand F."/>
            <person name="Pallen M.J."/>
        </authorList>
    </citation>
    <scope>NUCLEOTIDE SEQUENCE [LARGE SCALE GENOMIC DNA]</scope>
    <source>
        <strain evidence="4 5">Sa4CUA7</strain>
    </source>
</reference>
<dbReference type="InterPro" id="IPR029061">
    <property type="entry name" value="THDP-binding"/>
</dbReference>
<evidence type="ECO:0000313" key="4">
    <source>
        <dbReference type="EMBL" id="MBD7957903.1"/>
    </source>
</evidence>
<dbReference type="Pfam" id="PF02775">
    <property type="entry name" value="TPP_enzyme_C"/>
    <property type="match status" value="1"/>
</dbReference>
<keyword evidence="2" id="KW-0456">Lyase</keyword>